<dbReference type="InterPro" id="IPR050797">
    <property type="entry name" value="Carb_Metab_Trans_Reg"/>
</dbReference>
<accession>A0A1Y1YJW5</accession>
<comment type="caution">
    <text evidence="3">The sequence shown here is derived from an EMBL/GenBank/DDBJ whole genome shotgun (WGS) entry which is preliminary data.</text>
</comment>
<evidence type="ECO:0000256" key="1">
    <source>
        <dbReference type="ARBA" id="ARBA00023242"/>
    </source>
</evidence>
<dbReference type="InterPro" id="IPR036864">
    <property type="entry name" value="Zn2-C6_fun-type_DNA-bd_sf"/>
</dbReference>
<sequence>MGEQVIFDNSLIRTVQSRSCDQCFVHKSKCSRHTPCHACATHARACTYERQSQYRRRPQPIANRRAQLVEHSSAPARVRTQGTNRDHVQRPVLISSSETSLVNAVALEVPGQTFDDALATLNESLDSGSFDWMNLNLPTDMEFPDDIDRLMEVPSSLDNSNQLPNRIPSCPSDVQTLGDSTVQTRQLARPTISESIWRMINLFLDRLHPSMPFFRRSYLVDNIYAKRYLHDRPFNALIHAISALTIFQMLQKGSGRLRSSDQIGKAEFLLAEAVRLHSHKDLGEQPVLEHVLTSVFLFGCQFCKGNHHTARLRLREAVTLAETMGLDDPHTYGNITRDERDRRLRTFLCLTVIHRVYALQRDCPVNDYLLTSRRLNRVQNMVKQDTSTGDQPEARVIRGLGHMVDLIDFVDSTFVRCWRNQCWAEANPTHISPAAISALLQRYTAPILMRDSPNEAQRADVLITRHWICHILWDLGLRHGFMHEERLAIQMRPDYALRIAHDTIETCESFDTATLECHGVGLVSNRSSRMHFKVA</sequence>
<dbReference type="Pfam" id="PF00172">
    <property type="entry name" value="Zn_clus"/>
    <property type="match status" value="1"/>
</dbReference>
<gene>
    <name evidence="3" type="ORF">BCR34DRAFT_151613</name>
</gene>
<reference evidence="3 4" key="1">
    <citation type="submission" date="2016-07" db="EMBL/GenBank/DDBJ databases">
        <title>Pervasive Adenine N6-methylation of Active Genes in Fungi.</title>
        <authorList>
            <consortium name="DOE Joint Genome Institute"/>
            <person name="Mondo S.J."/>
            <person name="Dannebaum R.O."/>
            <person name="Kuo R.C."/>
            <person name="Labutti K."/>
            <person name="Haridas S."/>
            <person name="Kuo A."/>
            <person name="Salamov A."/>
            <person name="Ahrendt S.R."/>
            <person name="Lipzen A."/>
            <person name="Sullivan W."/>
            <person name="Andreopoulos W.B."/>
            <person name="Clum A."/>
            <person name="Lindquist E."/>
            <person name="Daum C."/>
            <person name="Ramamoorthy G.K."/>
            <person name="Gryganskyi A."/>
            <person name="Culley D."/>
            <person name="Magnuson J.K."/>
            <person name="James T.Y."/>
            <person name="O'Malley M.A."/>
            <person name="Stajich J.E."/>
            <person name="Spatafora J.W."/>
            <person name="Visel A."/>
            <person name="Grigoriev I.V."/>
        </authorList>
    </citation>
    <scope>NUCLEOTIDE SEQUENCE [LARGE SCALE GENOMIC DNA]</scope>
    <source>
        <strain evidence="3 4">CBS 115471</strain>
    </source>
</reference>
<organism evidence="3 4">
    <name type="scientific">Clohesyomyces aquaticus</name>
    <dbReference type="NCBI Taxonomy" id="1231657"/>
    <lineage>
        <taxon>Eukaryota</taxon>
        <taxon>Fungi</taxon>
        <taxon>Dikarya</taxon>
        <taxon>Ascomycota</taxon>
        <taxon>Pezizomycotina</taxon>
        <taxon>Dothideomycetes</taxon>
        <taxon>Pleosporomycetidae</taxon>
        <taxon>Pleosporales</taxon>
        <taxon>Lindgomycetaceae</taxon>
        <taxon>Clohesyomyces</taxon>
    </lineage>
</organism>
<dbReference type="PANTHER" id="PTHR31668:SF30">
    <property type="entry name" value="ZN(II)2CYS6 TRANSCRIPTION FACTOR (EUROFUNG)"/>
    <property type="match status" value="1"/>
</dbReference>
<keyword evidence="1" id="KW-0539">Nucleus</keyword>
<dbReference type="EMBL" id="MCFA01000217">
    <property type="protein sequence ID" value="ORX98299.1"/>
    <property type="molecule type" value="Genomic_DNA"/>
</dbReference>
<dbReference type="CDD" id="cd12148">
    <property type="entry name" value="fungal_TF_MHR"/>
    <property type="match status" value="1"/>
</dbReference>
<evidence type="ECO:0000313" key="3">
    <source>
        <dbReference type="EMBL" id="ORX98299.1"/>
    </source>
</evidence>
<feature type="domain" description="Zn(2)-C6 fungal-type" evidence="2">
    <location>
        <begin position="19"/>
        <end position="48"/>
    </location>
</feature>
<evidence type="ECO:0000259" key="2">
    <source>
        <dbReference type="PROSITE" id="PS50048"/>
    </source>
</evidence>
<evidence type="ECO:0000313" key="4">
    <source>
        <dbReference type="Proteomes" id="UP000193144"/>
    </source>
</evidence>
<dbReference type="GO" id="GO:0008270">
    <property type="term" value="F:zinc ion binding"/>
    <property type="evidence" value="ECO:0007669"/>
    <property type="project" value="InterPro"/>
</dbReference>
<dbReference type="PANTHER" id="PTHR31668">
    <property type="entry name" value="GLUCOSE TRANSPORT TRANSCRIPTION REGULATOR RGT1-RELATED-RELATED"/>
    <property type="match status" value="1"/>
</dbReference>
<protein>
    <recommendedName>
        <fullName evidence="2">Zn(2)-C6 fungal-type domain-containing protein</fullName>
    </recommendedName>
</protein>
<dbReference type="OrthoDB" id="271595at2759"/>
<keyword evidence="4" id="KW-1185">Reference proteome</keyword>
<dbReference type="CDD" id="cd00067">
    <property type="entry name" value="GAL4"/>
    <property type="match status" value="1"/>
</dbReference>
<proteinExistence type="predicted"/>
<dbReference type="Proteomes" id="UP000193144">
    <property type="component" value="Unassembled WGS sequence"/>
</dbReference>
<dbReference type="Gene3D" id="4.10.240.10">
    <property type="entry name" value="Zn(2)-C6 fungal-type DNA-binding domain"/>
    <property type="match status" value="1"/>
</dbReference>
<dbReference type="GO" id="GO:0000981">
    <property type="term" value="F:DNA-binding transcription factor activity, RNA polymerase II-specific"/>
    <property type="evidence" value="ECO:0007669"/>
    <property type="project" value="InterPro"/>
</dbReference>
<dbReference type="STRING" id="1231657.A0A1Y1YJW5"/>
<dbReference type="InterPro" id="IPR001138">
    <property type="entry name" value="Zn2Cys6_DnaBD"/>
</dbReference>
<dbReference type="AlphaFoldDB" id="A0A1Y1YJW5"/>
<dbReference type="PROSITE" id="PS50048">
    <property type="entry name" value="ZN2_CY6_FUNGAL_2"/>
    <property type="match status" value="1"/>
</dbReference>
<name>A0A1Y1YJW5_9PLEO</name>
<dbReference type="SMART" id="SM00066">
    <property type="entry name" value="GAL4"/>
    <property type="match status" value="1"/>
</dbReference>
<dbReference type="SUPFAM" id="SSF57701">
    <property type="entry name" value="Zn2/Cys6 DNA-binding domain"/>
    <property type="match status" value="1"/>
</dbReference>